<gene>
    <name evidence="1" type="ORF">ACFFRH_12245</name>
</gene>
<organism evidence="1 2">
    <name type="scientific">Streptosporangium vulgare</name>
    <dbReference type="NCBI Taxonomy" id="46190"/>
    <lineage>
        <taxon>Bacteria</taxon>
        <taxon>Bacillati</taxon>
        <taxon>Actinomycetota</taxon>
        <taxon>Actinomycetes</taxon>
        <taxon>Streptosporangiales</taxon>
        <taxon>Streptosporangiaceae</taxon>
        <taxon>Streptosporangium</taxon>
    </lineage>
</organism>
<dbReference type="RefSeq" id="WP_344748416.1">
    <property type="nucleotide sequence ID" value="NZ_BAAAWW010000157.1"/>
</dbReference>
<keyword evidence="2" id="KW-1185">Reference proteome</keyword>
<protein>
    <submittedName>
        <fullName evidence="1">Uncharacterized protein</fullName>
    </submittedName>
</protein>
<accession>A0ABV5TB04</accession>
<evidence type="ECO:0000313" key="2">
    <source>
        <dbReference type="Proteomes" id="UP001589610"/>
    </source>
</evidence>
<dbReference type="Proteomes" id="UP001589610">
    <property type="component" value="Unassembled WGS sequence"/>
</dbReference>
<dbReference type="EMBL" id="JBHMBS010000005">
    <property type="protein sequence ID" value="MFB9676259.1"/>
    <property type="molecule type" value="Genomic_DNA"/>
</dbReference>
<evidence type="ECO:0000313" key="1">
    <source>
        <dbReference type="EMBL" id="MFB9676259.1"/>
    </source>
</evidence>
<reference evidence="1 2" key="1">
    <citation type="submission" date="2024-09" db="EMBL/GenBank/DDBJ databases">
        <authorList>
            <person name="Sun Q."/>
            <person name="Mori K."/>
        </authorList>
    </citation>
    <scope>NUCLEOTIDE SEQUENCE [LARGE SCALE GENOMIC DNA]</scope>
    <source>
        <strain evidence="1 2">JCM 3028</strain>
    </source>
</reference>
<sequence>MSTTFRSIAPTLGAHPLTATPVPGTRAGLAATAALVPAGGAGWQ</sequence>
<proteinExistence type="predicted"/>
<name>A0ABV5TB04_9ACTN</name>
<comment type="caution">
    <text evidence="1">The sequence shown here is derived from an EMBL/GenBank/DDBJ whole genome shotgun (WGS) entry which is preliminary data.</text>
</comment>